<dbReference type="FunFam" id="1.10.287.70:FF:000082">
    <property type="entry name" value="Cytochrome c oxidase subunit 3"/>
    <property type="match status" value="1"/>
</dbReference>
<feature type="transmembrane region" description="Helical" evidence="12">
    <location>
        <begin position="44"/>
        <end position="62"/>
    </location>
</feature>
<organism evidence="14 15">
    <name type="scientific">PS1 clade bacterium</name>
    <dbReference type="NCBI Taxonomy" id="2175152"/>
    <lineage>
        <taxon>Bacteria</taxon>
        <taxon>Pseudomonadati</taxon>
        <taxon>Pseudomonadota</taxon>
        <taxon>Alphaproteobacteria</taxon>
        <taxon>PS1 clade</taxon>
    </lineage>
</organism>
<reference evidence="14 15" key="1">
    <citation type="journal article" date="2018" name="Microbiome">
        <title>Fine metagenomic profile of the Mediterranean stratified and mixed water columns revealed by assembly and recruitment.</title>
        <authorList>
            <person name="Haro-Moreno J.M."/>
            <person name="Lopez-Perez M."/>
            <person name="De La Torre J.R."/>
            <person name="Picazo A."/>
            <person name="Camacho A."/>
            <person name="Rodriguez-Valera F."/>
        </authorList>
    </citation>
    <scope>NUCLEOTIDE SEQUENCE [LARGE SCALE GENOMIC DNA]</scope>
    <source>
        <strain evidence="14">MED-G55</strain>
    </source>
</reference>
<keyword evidence="8 12" id="KW-0472">Membrane</keyword>
<dbReference type="EMBL" id="QOQF01000005">
    <property type="protein sequence ID" value="RCL77766.1"/>
    <property type="molecule type" value="Genomic_DNA"/>
</dbReference>
<evidence type="ECO:0000256" key="8">
    <source>
        <dbReference type="ARBA" id="ARBA00023136"/>
    </source>
</evidence>
<evidence type="ECO:0000256" key="7">
    <source>
        <dbReference type="ARBA" id="ARBA00022989"/>
    </source>
</evidence>
<dbReference type="InterPro" id="IPR024791">
    <property type="entry name" value="Cyt_c/ubiquinol_Oxase_su3"/>
</dbReference>
<accession>A0A368E2K6</accession>
<protein>
    <recommendedName>
        <fullName evidence="4">Cytochrome c oxidase subunit 3</fullName>
        <ecNumber evidence="3">7.1.1.9</ecNumber>
    </recommendedName>
    <alternativeName>
        <fullName evidence="9">Cytochrome aa3 subunit 3</fullName>
    </alternativeName>
    <alternativeName>
        <fullName evidence="10">Cytochrome c oxidase polypeptide III</fullName>
    </alternativeName>
</protein>
<evidence type="ECO:0000313" key="15">
    <source>
        <dbReference type="Proteomes" id="UP000252132"/>
    </source>
</evidence>
<dbReference type="PANTHER" id="PTHR11403:SF7">
    <property type="entry name" value="CYTOCHROME C OXIDASE SUBUNIT 3"/>
    <property type="match status" value="1"/>
</dbReference>
<dbReference type="PANTHER" id="PTHR11403">
    <property type="entry name" value="CYTOCHROME C OXIDASE SUBUNIT III"/>
    <property type="match status" value="1"/>
</dbReference>
<evidence type="ECO:0000256" key="2">
    <source>
        <dbReference type="ARBA" id="ARBA00010581"/>
    </source>
</evidence>
<comment type="similarity">
    <text evidence="2 11">Belongs to the cytochrome c oxidase subunit 3 family.</text>
</comment>
<dbReference type="GO" id="GO:0019646">
    <property type="term" value="P:aerobic electron transport chain"/>
    <property type="evidence" value="ECO:0007669"/>
    <property type="project" value="InterPro"/>
</dbReference>
<evidence type="ECO:0000256" key="11">
    <source>
        <dbReference type="RuleBase" id="RU003376"/>
    </source>
</evidence>
<dbReference type="GO" id="GO:0031967">
    <property type="term" value="C:organelle envelope"/>
    <property type="evidence" value="ECO:0007669"/>
    <property type="project" value="UniProtKB-ARBA"/>
</dbReference>
<evidence type="ECO:0000256" key="10">
    <source>
        <dbReference type="ARBA" id="ARBA00031625"/>
    </source>
</evidence>
<evidence type="ECO:0000256" key="4">
    <source>
        <dbReference type="ARBA" id="ARBA00015944"/>
    </source>
</evidence>
<sequence>MADAHAKKHDYHLVNPSPWPFVGSLSAFIMAVGAVLFFHDNGPWVMLIGLMGVLYTMVSWWRDVIIEANSGDHTPVVQLHHRYGMILFIASEVMFFVAWFWAYFDASLYPGEAIQYSRTELTGGHWPPQGIETFDPWHLPLINTLILLTSGTTVTWAHHALLEDNREELKWGLVLTVALGALFTVFQVYEYQHAAFGFSGHIYGATFYMATGFHGFHVIVGTIFLLVCLLRALNGGFTPKQHFGFEAAAWYWHFVDVVWLFLFVVIYIIGAGTPAAH</sequence>
<proteinExistence type="inferred from homology"/>
<evidence type="ECO:0000259" key="13">
    <source>
        <dbReference type="PROSITE" id="PS50253"/>
    </source>
</evidence>
<keyword evidence="5 11" id="KW-0812">Transmembrane</keyword>
<feature type="transmembrane region" description="Helical" evidence="12">
    <location>
        <begin position="201"/>
        <end position="230"/>
    </location>
</feature>
<keyword evidence="7 12" id="KW-1133">Transmembrane helix</keyword>
<evidence type="ECO:0000256" key="6">
    <source>
        <dbReference type="ARBA" id="ARBA00022967"/>
    </source>
</evidence>
<dbReference type="GO" id="GO:0031090">
    <property type="term" value="C:organelle membrane"/>
    <property type="evidence" value="ECO:0007669"/>
    <property type="project" value="UniProtKB-ARBA"/>
</dbReference>
<dbReference type="EC" id="7.1.1.9" evidence="3"/>
<evidence type="ECO:0000256" key="5">
    <source>
        <dbReference type="ARBA" id="ARBA00022692"/>
    </source>
</evidence>
<dbReference type="CDD" id="cd01665">
    <property type="entry name" value="Cyt_c_Oxidase_III"/>
    <property type="match status" value="1"/>
</dbReference>
<dbReference type="Pfam" id="PF00510">
    <property type="entry name" value="COX3"/>
    <property type="match status" value="1"/>
</dbReference>
<dbReference type="InterPro" id="IPR035973">
    <property type="entry name" value="Cyt_c_oxidase_su3-like_sf"/>
</dbReference>
<evidence type="ECO:0000256" key="9">
    <source>
        <dbReference type="ARBA" id="ARBA00031400"/>
    </source>
</evidence>
<dbReference type="GO" id="GO:0045277">
    <property type="term" value="C:respiratory chain complex IV"/>
    <property type="evidence" value="ECO:0007669"/>
    <property type="project" value="UniProtKB-ARBA"/>
</dbReference>
<dbReference type="AlphaFoldDB" id="A0A368E2K6"/>
<keyword evidence="6" id="KW-1278">Translocase</keyword>
<dbReference type="Gene3D" id="1.20.120.80">
    <property type="entry name" value="Cytochrome c oxidase, subunit III, four-helix bundle"/>
    <property type="match status" value="1"/>
</dbReference>
<feature type="domain" description="Heme-copper oxidase subunit III family profile" evidence="13">
    <location>
        <begin position="7"/>
        <end position="271"/>
    </location>
</feature>
<feature type="transmembrane region" description="Helical" evidence="12">
    <location>
        <begin position="137"/>
        <end position="157"/>
    </location>
</feature>
<dbReference type="InterPro" id="IPR013833">
    <property type="entry name" value="Cyt_c_oxidase_su3_a-hlx"/>
</dbReference>
<name>A0A368E2K6_9PROT</name>
<evidence type="ECO:0000256" key="12">
    <source>
        <dbReference type="SAM" id="Phobius"/>
    </source>
</evidence>
<dbReference type="Proteomes" id="UP000252132">
    <property type="component" value="Unassembled WGS sequence"/>
</dbReference>
<dbReference type="Gene3D" id="1.10.287.70">
    <property type="match status" value="1"/>
</dbReference>
<dbReference type="GO" id="GO:0005886">
    <property type="term" value="C:plasma membrane"/>
    <property type="evidence" value="ECO:0007669"/>
    <property type="project" value="UniProtKB-SubCell"/>
</dbReference>
<feature type="transmembrane region" description="Helical" evidence="12">
    <location>
        <begin position="83"/>
        <end position="104"/>
    </location>
</feature>
<evidence type="ECO:0000256" key="3">
    <source>
        <dbReference type="ARBA" id="ARBA00012949"/>
    </source>
</evidence>
<evidence type="ECO:0000256" key="1">
    <source>
        <dbReference type="ARBA" id="ARBA00004141"/>
    </source>
</evidence>
<dbReference type="PROSITE" id="PS50253">
    <property type="entry name" value="COX3"/>
    <property type="match status" value="1"/>
</dbReference>
<dbReference type="SUPFAM" id="SSF81452">
    <property type="entry name" value="Cytochrome c oxidase subunit III-like"/>
    <property type="match status" value="1"/>
</dbReference>
<feature type="transmembrane region" description="Helical" evidence="12">
    <location>
        <begin position="250"/>
        <end position="270"/>
    </location>
</feature>
<dbReference type="InterPro" id="IPR000298">
    <property type="entry name" value="Cyt_c_oxidase-like_su3"/>
</dbReference>
<gene>
    <name evidence="14" type="ORF">DBW69_02280</name>
</gene>
<feature type="transmembrane region" description="Helical" evidence="12">
    <location>
        <begin position="21"/>
        <end position="38"/>
    </location>
</feature>
<dbReference type="GO" id="GO:0004129">
    <property type="term" value="F:cytochrome-c oxidase activity"/>
    <property type="evidence" value="ECO:0007669"/>
    <property type="project" value="UniProtKB-EC"/>
</dbReference>
<comment type="subcellular location">
    <subcellularLocation>
        <location evidence="11">Cell membrane</location>
        <topology evidence="11">Multi-pass membrane protein</topology>
    </subcellularLocation>
    <subcellularLocation>
        <location evidence="1">Membrane</location>
        <topology evidence="1">Multi-pass membrane protein</topology>
    </subcellularLocation>
</comment>
<evidence type="ECO:0000313" key="14">
    <source>
        <dbReference type="EMBL" id="RCL77766.1"/>
    </source>
</evidence>
<dbReference type="FunFam" id="1.20.120.80:FF:000002">
    <property type="entry name" value="Cytochrome c oxidase subunit 3"/>
    <property type="match status" value="1"/>
</dbReference>
<comment type="caution">
    <text evidence="14">The sequence shown here is derived from an EMBL/GenBank/DDBJ whole genome shotgun (WGS) entry which is preliminary data.</text>
</comment>
<feature type="transmembrane region" description="Helical" evidence="12">
    <location>
        <begin position="169"/>
        <end position="189"/>
    </location>
</feature>
<dbReference type="InterPro" id="IPR033945">
    <property type="entry name" value="Cyt_c_oxase_su3_dom"/>
</dbReference>